<keyword evidence="2" id="KW-0472">Membrane</keyword>
<accession>A0A8H6IH57</accession>
<dbReference type="Proteomes" id="UP000521943">
    <property type="component" value="Unassembled WGS sequence"/>
</dbReference>
<evidence type="ECO:0000256" key="1">
    <source>
        <dbReference type="SAM" id="MobiDB-lite"/>
    </source>
</evidence>
<dbReference type="OrthoDB" id="2657661at2759"/>
<keyword evidence="2" id="KW-1133">Transmembrane helix</keyword>
<feature type="transmembrane region" description="Helical" evidence="2">
    <location>
        <begin position="403"/>
        <end position="421"/>
    </location>
</feature>
<comment type="caution">
    <text evidence="3">The sequence shown here is derived from an EMBL/GenBank/DDBJ whole genome shotgun (WGS) entry which is preliminary data.</text>
</comment>
<dbReference type="CDD" id="cd00201">
    <property type="entry name" value="WW"/>
    <property type="match status" value="1"/>
</dbReference>
<keyword evidence="2" id="KW-0812">Transmembrane</keyword>
<gene>
    <name evidence="3" type="ORF">DFP72DRAFT_871184</name>
</gene>
<feature type="transmembrane region" description="Helical" evidence="2">
    <location>
        <begin position="346"/>
        <end position="366"/>
    </location>
</feature>
<feature type="transmembrane region" description="Helical" evidence="2">
    <location>
        <begin position="433"/>
        <end position="452"/>
    </location>
</feature>
<dbReference type="InterPro" id="IPR001202">
    <property type="entry name" value="WW_dom"/>
</dbReference>
<organism evidence="3 4">
    <name type="scientific">Ephemerocybe angulata</name>
    <dbReference type="NCBI Taxonomy" id="980116"/>
    <lineage>
        <taxon>Eukaryota</taxon>
        <taxon>Fungi</taxon>
        <taxon>Dikarya</taxon>
        <taxon>Basidiomycota</taxon>
        <taxon>Agaricomycotina</taxon>
        <taxon>Agaricomycetes</taxon>
        <taxon>Agaricomycetidae</taxon>
        <taxon>Agaricales</taxon>
        <taxon>Agaricineae</taxon>
        <taxon>Psathyrellaceae</taxon>
        <taxon>Ephemerocybe</taxon>
    </lineage>
</organism>
<feature type="region of interest" description="Disordered" evidence="1">
    <location>
        <begin position="460"/>
        <end position="486"/>
    </location>
</feature>
<sequence>MRYDKHKFAKNKETKMVIKAMTLDFCPHPDPPGWKPITHPEGVLYFYNEEKKTVTDANLYDPVYYEQITSNIATLEEHVRSNSIRLPERYTLAMDLNMQSHKEIFTDYYYADHDRKVIFFLDDLDTSTNLQVWNQVKGVTSLAHVRHEFEAQYWTHGMLYPSTIELTDALVADLRAILLHFIGDTVTSSFSTSPYSRSELRELLSDVTSAKENVSTPLDYHGTATFICRLMWIFARNNFYHRYSGPEVRLYADQSAHGKAVRHRTILMKVLSPLLFSAPDSHLRNFESAWVDGILSGAFWLDLYKKLNSEAQEYNLTATVMLNVNVAFLAIQSVDLQESQGRSPGQVAAYLSVACSLGSIVAGLLLTRHLRKNQSSLDSVAAFLKARSHPTLALELLSILHSLPYAFLLWAMISFLVAFIWHTADNSDTVTRLLTGIAWAMLAVCVAWYVWVDWAQHDGDGDQSPEAGDGGGTEADSGGELGGQETATGFKPVWIRLWERLRGGLFRISRQSPSEGTQQLADGTRVEV</sequence>
<dbReference type="EMBL" id="JACGCI010000004">
    <property type="protein sequence ID" value="KAF6764227.1"/>
    <property type="molecule type" value="Genomic_DNA"/>
</dbReference>
<protein>
    <submittedName>
        <fullName evidence="3">Uncharacterized protein</fullName>
    </submittedName>
</protein>
<evidence type="ECO:0000313" key="4">
    <source>
        <dbReference type="Proteomes" id="UP000521943"/>
    </source>
</evidence>
<proteinExistence type="predicted"/>
<keyword evidence="4" id="KW-1185">Reference proteome</keyword>
<evidence type="ECO:0000256" key="2">
    <source>
        <dbReference type="SAM" id="Phobius"/>
    </source>
</evidence>
<reference evidence="3 4" key="1">
    <citation type="submission" date="2020-07" db="EMBL/GenBank/DDBJ databases">
        <title>Comparative genomics of pyrophilous fungi reveals a link between fire events and developmental genes.</title>
        <authorList>
            <consortium name="DOE Joint Genome Institute"/>
            <person name="Steindorff A.S."/>
            <person name="Carver A."/>
            <person name="Calhoun S."/>
            <person name="Stillman K."/>
            <person name="Liu H."/>
            <person name="Lipzen A."/>
            <person name="Pangilinan J."/>
            <person name="Labutti K."/>
            <person name="Bruns T.D."/>
            <person name="Grigoriev I.V."/>
        </authorList>
    </citation>
    <scope>NUCLEOTIDE SEQUENCE [LARGE SCALE GENOMIC DNA]</scope>
    <source>
        <strain evidence="3 4">CBS 144469</strain>
    </source>
</reference>
<evidence type="ECO:0000313" key="3">
    <source>
        <dbReference type="EMBL" id="KAF6764227.1"/>
    </source>
</evidence>
<dbReference type="AlphaFoldDB" id="A0A8H6IH57"/>
<name>A0A8H6IH57_9AGAR</name>